<dbReference type="GO" id="GO:0042446">
    <property type="term" value="P:hormone biosynthetic process"/>
    <property type="evidence" value="ECO:0007669"/>
    <property type="project" value="TreeGrafter"/>
</dbReference>
<evidence type="ECO:0000256" key="2">
    <source>
        <dbReference type="ARBA" id="ARBA00004174"/>
    </source>
</evidence>
<dbReference type="InterPro" id="IPR036396">
    <property type="entry name" value="Cyt_P450_sf"/>
</dbReference>
<keyword evidence="10 13" id="KW-0408">Iron</keyword>
<evidence type="ECO:0000256" key="1">
    <source>
        <dbReference type="ARBA" id="ARBA00001971"/>
    </source>
</evidence>
<dbReference type="Proteomes" id="UP001152795">
    <property type="component" value="Unassembled WGS sequence"/>
</dbReference>
<evidence type="ECO:0000256" key="9">
    <source>
        <dbReference type="ARBA" id="ARBA00023002"/>
    </source>
</evidence>
<dbReference type="GO" id="GO:0042448">
    <property type="term" value="P:progesterone metabolic process"/>
    <property type="evidence" value="ECO:0007669"/>
    <property type="project" value="TreeGrafter"/>
</dbReference>
<evidence type="ECO:0000256" key="6">
    <source>
        <dbReference type="ARBA" id="ARBA00022723"/>
    </source>
</evidence>
<dbReference type="PROSITE" id="PS00086">
    <property type="entry name" value="CYTOCHROME_P450"/>
    <property type="match status" value="1"/>
</dbReference>
<comment type="subcellular location">
    <subcellularLocation>
        <location evidence="3">Endoplasmic reticulum membrane</location>
        <topology evidence="3">Peripheral membrane protein</topology>
    </subcellularLocation>
    <subcellularLocation>
        <location evidence="2">Microsome membrane</location>
        <topology evidence="2">Peripheral membrane protein</topology>
    </subcellularLocation>
</comment>
<dbReference type="InterPro" id="IPR017972">
    <property type="entry name" value="Cyt_P450_CS"/>
</dbReference>
<dbReference type="FunFam" id="1.10.630.10:FF:000238">
    <property type="entry name" value="Cytochrome P450 2A6"/>
    <property type="match status" value="1"/>
</dbReference>
<sequence>MSLWQASKSVGEEEFVAKSQGATLDFVIRRVMILEVVSLIVIISLIWFLKTSYERRGMPPGPFPLPLIGNLHLILHDDMPFSAEKFREKYGDIFTIALPTENIVMINDTATAREALLTQKDIFHGRIPDVVYPLNEILEGKDVMAIDLNPEYRLRRKAMNMALHIFGEGKKAANENINDQLDEFFMAIEKLDGQPFYPPEILERSIASHLWRWVTCKTDNISDGTADKLLDFNRTFFGLVYSGPLYRLVPILKYFPTKHVLTVEYVKRRLHELFVTETIEHEKTYQEGKDRDIMDSLLAFCIKLGLKTDCVSFLSADIILAGADTTGTFFVWFLLYMILNQDLQRKLQAEVDTVLQDDEILQWNDFNKLPYLQATACEIMRHSYFVPLSLPHNPMQETHLQGFRIPKGTTVFFNYHCIHRDERVWQNPSEFNPDRFLDESGKFVGWRVKPGFMPFGIGTRSCPGEVLLRAQILIFTSGMLKRYTFEVNKDEPLPTLERGAAAGKFQPKPYKVIARKRK</sequence>
<evidence type="ECO:0000256" key="11">
    <source>
        <dbReference type="ARBA" id="ARBA00023033"/>
    </source>
</evidence>
<evidence type="ECO:0000256" key="5">
    <source>
        <dbReference type="ARBA" id="ARBA00022617"/>
    </source>
</evidence>
<dbReference type="GO" id="GO:0005506">
    <property type="term" value="F:iron ion binding"/>
    <property type="evidence" value="ECO:0007669"/>
    <property type="project" value="InterPro"/>
</dbReference>
<dbReference type="Gene3D" id="1.10.630.10">
    <property type="entry name" value="Cytochrome P450"/>
    <property type="match status" value="1"/>
</dbReference>
<keyword evidence="6 13" id="KW-0479">Metal-binding</keyword>
<keyword evidence="12" id="KW-0472">Membrane</keyword>
<dbReference type="EMBL" id="CACRXK020002324">
    <property type="protein sequence ID" value="CAB3993752.1"/>
    <property type="molecule type" value="Genomic_DNA"/>
</dbReference>
<name>A0A7D9DXF8_PARCT</name>
<dbReference type="GO" id="GO:0020037">
    <property type="term" value="F:heme binding"/>
    <property type="evidence" value="ECO:0007669"/>
    <property type="project" value="InterPro"/>
</dbReference>
<protein>
    <submittedName>
        <fullName evidence="15">Steroid 17-alpha-hydroxylase 17,20 lyase-like</fullName>
    </submittedName>
</protein>
<evidence type="ECO:0000256" key="3">
    <source>
        <dbReference type="ARBA" id="ARBA00004406"/>
    </source>
</evidence>
<comment type="cofactor">
    <cofactor evidence="1 13">
        <name>heme</name>
        <dbReference type="ChEBI" id="CHEBI:30413"/>
    </cofactor>
</comment>
<dbReference type="GO" id="GO:0005789">
    <property type="term" value="C:endoplasmic reticulum membrane"/>
    <property type="evidence" value="ECO:0007669"/>
    <property type="project" value="UniProtKB-SubCell"/>
</dbReference>
<evidence type="ECO:0000256" key="8">
    <source>
        <dbReference type="ARBA" id="ARBA00022848"/>
    </source>
</evidence>
<dbReference type="OrthoDB" id="3934656at2759"/>
<keyword evidence="9 14" id="KW-0560">Oxidoreductase</keyword>
<dbReference type="PANTHER" id="PTHR24289">
    <property type="entry name" value="STEROID 17-ALPHA-HYDROXYLASE/17,20 LYASE"/>
    <property type="match status" value="1"/>
</dbReference>
<organism evidence="15 16">
    <name type="scientific">Paramuricea clavata</name>
    <name type="common">Red gorgonian</name>
    <name type="synonym">Violescent sea-whip</name>
    <dbReference type="NCBI Taxonomy" id="317549"/>
    <lineage>
        <taxon>Eukaryota</taxon>
        <taxon>Metazoa</taxon>
        <taxon>Cnidaria</taxon>
        <taxon>Anthozoa</taxon>
        <taxon>Octocorallia</taxon>
        <taxon>Malacalcyonacea</taxon>
        <taxon>Plexauridae</taxon>
        <taxon>Paramuricea</taxon>
    </lineage>
</organism>
<keyword evidence="7" id="KW-0256">Endoplasmic reticulum</keyword>
<dbReference type="GO" id="GO:0016829">
    <property type="term" value="F:lyase activity"/>
    <property type="evidence" value="ECO:0007669"/>
    <property type="project" value="UniProtKB-KW"/>
</dbReference>
<feature type="binding site" description="axial binding residue" evidence="13">
    <location>
        <position position="462"/>
    </location>
    <ligand>
        <name>heme</name>
        <dbReference type="ChEBI" id="CHEBI:30413"/>
    </ligand>
    <ligandPart>
        <name>Fe</name>
        <dbReference type="ChEBI" id="CHEBI:18248"/>
    </ligandPart>
</feature>
<dbReference type="InterPro" id="IPR002401">
    <property type="entry name" value="Cyt_P450_E_grp-I"/>
</dbReference>
<dbReference type="PANTHER" id="PTHR24289:SF1">
    <property type="entry name" value="STEROID 17-ALPHA-HYDROXYLASE_17,20 LYASE"/>
    <property type="match status" value="1"/>
</dbReference>
<dbReference type="GO" id="GO:0004508">
    <property type="term" value="F:steroid 17-alpha-monooxygenase activity"/>
    <property type="evidence" value="ECO:0007669"/>
    <property type="project" value="TreeGrafter"/>
</dbReference>
<keyword evidence="11 14" id="KW-0503">Monooxygenase</keyword>
<keyword evidence="5 13" id="KW-0349">Heme</keyword>
<dbReference type="AlphaFoldDB" id="A0A7D9DXF8"/>
<evidence type="ECO:0000256" key="10">
    <source>
        <dbReference type="ARBA" id="ARBA00023004"/>
    </source>
</evidence>
<evidence type="ECO:0000256" key="12">
    <source>
        <dbReference type="ARBA" id="ARBA00023136"/>
    </source>
</evidence>
<accession>A0A7D9DXF8</accession>
<dbReference type="PRINTS" id="PR00463">
    <property type="entry name" value="EP450I"/>
</dbReference>
<dbReference type="Pfam" id="PF00067">
    <property type="entry name" value="p450"/>
    <property type="match status" value="1"/>
</dbReference>
<evidence type="ECO:0000256" key="14">
    <source>
        <dbReference type="RuleBase" id="RU000461"/>
    </source>
</evidence>
<comment type="caution">
    <text evidence="15">The sequence shown here is derived from an EMBL/GenBank/DDBJ whole genome shotgun (WGS) entry which is preliminary data.</text>
</comment>
<keyword evidence="16" id="KW-1185">Reference proteome</keyword>
<proteinExistence type="inferred from homology"/>
<keyword evidence="15" id="KW-0456">Lyase</keyword>
<dbReference type="InterPro" id="IPR001128">
    <property type="entry name" value="Cyt_P450"/>
</dbReference>
<dbReference type="PRINTS" id="PR00385">
    <property type="entry name" value="P450"/>
</dbReference>
<evidence type="ECO:0000256" key="13">
    <source>
        <dbReference type="PIRSR" id="PIRSR602401-1"/>
    </source>
</evidence>
<gene>
    <name evidence="15" type="ORF">PACLA_8A031186</name>
</gene>
<reference evidence="15" key="1">
    <citation type="submission" date="2020-04" db="EMBL/GenBank/DDBJ databases">
        <authorList>
            <person name="Alioto T."/>
            <person name="Alioto T."/>
            <person name="Gomez Garrido J."/>
        </authorList>
    </citation>
    <scope>NUCLEOTIDE SEQUENCE</scope>
    <source>
        <strain evidence="15">A484AB</strain>
    </source>
</reference>
<comment type="similarity">
    <text evidence="4 14">Belongs to the cytochrome P450 family.</text>
</comment>
<keyword evidence="8" id="KW-0492">Microsome</keyword>
<evidence type="ECO:0000256" key="7">
    <source>
        <dbReference type="ARBA" id="ARBA00022824"/>
    </source>
</evidence>
<evidence type="ECO:0000256" key="4">
    <source>
        <dbReference type="ARBA" id="ARBA00010617"/>
    </source>
</evidence>
<evidence type="ECO:0000313" key="15">
    <source>
        <dbReference type="EMBL" id="CAB3993752.1"/>
    </source>
</evidence>
<dbReference type="SUPFAM" id="SSF48264">
    <property type="entry name" value="Cytochrome P450"/>
    <property type="match status" value="1"/>
</dbReference>
<evidence type="ECO:0000313" key="16">
    <source>
        <dbReference type="Proteomes" id="UP001152795"/>
    </source>
</evidence>